<dbReference type="GO" id="GO:0005031">
    <property type="term" value="F:tumor necrosis factor receptor activity"/>
    <property type="evidence" value="ECO:0007669"/>
    <property type="project" value="TreeGrafter"/>
</dbReference>
<feature type="disulfide bond" evidence="1">
    <location>
        <begin position="77"/>
        <end position="95"/>
    </location>
</feature>
<dbReference type="GO" id="GO:0006954">
    <property type="term" value="P:inflammatory response"/>
    <property type="evidence" value="ECO:0007669"/>
    <property type="project" value="TreeGrafter"/>
</dbReference>
<dbReference type="GO" id="GO:0045121">
    <property type="term" value="C:membrane raft"/>
    <property type="evidence" value="ECO:0007669"/>
    <property type="project" value="TreeGrafter"/>
</dbReference>
<dbReference type="GO" id="GO:0043235">
    <property type="term" value="C:receptor complex"/>
    <property type="evidence" value="ECO:0007669"/>
    <property type="project" value="TreeGrafter"/>
</dbReference>
<dbReference type="Gene3D" id="2.10.50.10">
    <property type="entry name" value="Tumor Necrosis Factor Receptor, subunit A, domain 2"/>
    <property type="match status" value="1"/>
</dbReference>
<name>A0A650EIV7_LETRI</name>
<dbReference type="InterPro" id="IPR052493">
    <property type="entry name" value="TNFRSF1A"/>
</dbReference>
<dbReference type="PANTHER" id="PTHR46861:SF1">
    <property type="entry name" value="TUMOR NECROSIS FACTOR RECEPTOR SUPERFAMILY MEMBER 1A"/>
    <property type="match status" value="1"/>
</dbReference>
<dbReference type="AlphaFoldDB" id="A0A650EIV7"/>
<dbReference type="SMART" id="SM00208">
    <property type="entry name" value="TNFR"/>
    <property type="match status" value="2"/>
</dbReference>
<sequence>MLAAFSTAIEGPAVNSECAKGSYRSQIGHCCLLCRAGSYKKMDCASEGQEASCEVCPRDQYMDQDNNAPRCENCSRCREDEEAVVICSVAQDTKCDCKDGLNRDPTSDTCVPIGVNWLAILFGIIVTILVFIILAFVAFKLKLFPDRSTEQAEEKLNLIKIQVQRPEEQNIRNLIQENKEILTAWIGMDPFPILDYMDTHSLIPRDVYNGAKKERGRHCANFLLLECIAAGNSQCQKLLEALLDVQDSYPDIKTWLIDLDIKRLIPTFEGIVCKKVRRAKPDLKHWIGVETQPLVEHMKRQNSMMMQQIPDNLSTSSDLIDFVIDNGEEFCGALVSALKDLPNQYPNAQPWLQLSQK</sequence>
<evidence type="ECO:0000256" key="1">
    <source>
        <dbReference type="PROSITE-ProRule" id="PRU00206"/>
    </source>
</evidence>
<gene>
    <name evidence="4" type="primary">TNFR10B</name>
</gene>
<dbReference type="InterPro" id="IPR001368">
    <property type="entry name" value="TNFR/NGFR_Cys_rich_reg"/>
</dbReference>
<dbReference type="InterPro" id="IPR011029">
    <property type="entry name" value="DEATH-like_dom_sf"/>
</dbReference>
<feature type="transmembrane region" description="Helical" evidence="2">
    <location>
        <begin position="117"/>
        <end position="139"/>
    </location>
</feature>
<accession>A0A650EIV7</accession>
<protein>
    <submittedName>
        <fullName evidence="4">Tumor necrosis factor receptor 10B</fullName>
    </submittedName>
</protein>
<dbReference type="SUPFAM" id="SSF57586">
    <property type="entry name" value="TNF receptor-like"/>
    <property type="match status" value="1"/>
</dbReference>
<dbReference type="Pfam" id="PF00020">
    <property type="entry name" value="TNFR_c6"/>
    <property type="match status" value="1"/>
</dbReference>
<feature type="domain" description="TNFR-Cys" evidence="3">
    <location>
        <begin position="55"/>
        <end position="95"/>
    </location>
</feature>
<dbReference type="GO" id="GO:0043120">
    <property type="term" value="F:tumor necrosis factor binding"/>
    <property type="evidence" value="ECO:0007669"/>
    <property type="project" value="TreeGrafter"/>
</dbReference>
<keyword evidence="2" id="KW-0812">Transmembrane</keyword>
<evidence type="ECO:0000256" key="2">
    <source>
        <dbReference type="SAM" id="Phobius"/>
    </source>
</evidence>
<keyword evidence="2" id="KW-0472">Membrane</keyword>
<dbReference type="Gene3D" id="1.10.533.10">
    <property type="entry name" value="Death Domain, Fas"/>
    <property type="match status" value="1"/>
</dbReference>
<organism evidence="4">
    <name type="scientific">Lethenteron reissneri</name>
    <name type="common">Far Eastern brook lamprey</name>
    <name type="synonym">Lampetra reissneri</name>
    <dbReference type="NCBI Taxonomy" id="7753"/>
    <lineage>
        <taxon>Eukaryota</taxon>
        <taxon>Metazoa</taxon>
        <taxon>Chordata</taxon>
        <taxon>Craniata</taxon>
        <taxon>Vertebrata</taxon>
        <taxon>Cyclostomata</taxon>
        <taxon>Hyperoartia</taxon>
        <taxon>Petromyzontiformes</taxon>
        <taxon>Petromyzontidae</taxon>
        <taxon>Lethenteron</taxon>
    </lineage>
</organism>
<dbReference type="PROSITE" id="PS00652">
    <property type="entry name" value="TNFR_NGFR_1"/>
    <property type="match status" value="1"/>
</dbReference>
<dbReference type="EMBL" id="MN395388">
    <property type="protein sequence ID" value="QGT41385.1"/>
    <property type="molecule type" value="mRNA"/>
</dbReference>
<feature type="disulfide bond" evidence="1">
    <location>
        <begin position="56"/>
        <end position="71"/>
    </location>
</feature>
<reference evidence="4" key="1">
    <citation type="journal article" date="2019" name="Fish Shellfish Immunol.">
        <title>Molecular evolution of the tnfr gene family and expression profiles in response to pathogens in lamprey(Lethenteron reissneri).</title>
        <authorList>
            <person name="Zhu Y."/>
            <person name="Pang Y."/>
            <person name="Li Q."/>
        </authorList>
    </citation>
    <scope>NUCLEOTIDE SEQUENCE</scope>
</reference>
<feature type="repeat" description="TNFR-Cys" evidence="1">
    <location>
        <begin position="55"/>
        <end position="95"/>
    </location>
</feature>
<keyword evidence="4" id="KW-0675">Receptor</keyword>
<feature type="disulfide bond" evidence="1">
    <location>
        <begin position="74"/>
        <end position="87"/>
    </location>
</feature>
<proteinExistence type="evidence at transcript level"/>
<keyword evidence="1" id="KW-1015">Disulfide bond</keyword>
<evidence type="ECO:0000313" key="4">
    <source>
        <dbReference type="EMBL" id="QGT41385.1"/>
    </source>
</evidence>
<evidence type="ECO:0000259" key="3">
    <source>
        <dbReference type="PROSITE" id="PS50050"/>
    </source>
</evidence>
<dbReference type="PANTHER" id="PTHR46861">
    <property type="entry name" value="TUMOR NECROSIS FACTOR RECEPTOR SUPERFAMILY MEMBER 1A"/>
    <property type="match status" value="1"/>
</dbReference>
<keyword evidence="2" id="KW-1133">Transmembrane helix</keyword>
<dbReference type="PROSITE" id="PS50050">
    <property type="entry name" value="TNFR_NGFR_2"/>
    <property type="match status" value="1"/>
</dbReference>